<reference evidence="1" key="1">
    <citation type="journal article" date="2014" name="Front. Microbiol.">
        <title>High frequency of phylogenetically diverse reductive dehalogenase-homologous genes in deep subseafloor sedimentary metagenomes.</title>
        <authorList>
            <person name="Kawai M."/>
            <person name="Futagami T."/>
            <person name="Toyoda A."/>
            <person name="Takaki Y."/>
            <person name="Nishi S."/>
            <person name="Hori S."/>
            <person name="Arai W."/>
            <person name="Tsubouchi T."/>
            <person name="Morono Y."/>
            <person name="Uchiyama I."/>
            <person name="Ito T."/>
            <person name="Fujiyama A."/>
            <person name="Inagaki F."/>
            <person name="Takami H."/>
        </authorList>
    </citation>
    <scope>NUCLEOTIDE SEQUENCE</scope>
    <source>
        <strain evidence="1">Expedition CK06-06</strain>
    </source>
</reference>
<protein>
    <submittedName>
        <fullName evidence="1">Uncharacterized protein</fullName>
    </submittedName>
</protein>
<accession>X1DS83</accession>
<proteinExistence type="predicted"/>
<sequence length="147" mass="17011">MDDHLNFDPKITGEIQEFEVVVESYVPGVAPSRRRIRFVLTPWSHVVKLSADSGYKGDTIECYVNIKNSGTEGKFVVVYELWKRALDSGGRLRDVQKERHIGVDKNGWSVIQLDAGEELQLEAEKFTFRDEGQYFIKTYVLKYQEYV</sequence>
<gene>
    <name evidence="1" type="ORF">S01H4_56077</name>
</gene>
<feature type="non-terminal residue" evidence="1">
    <location>
        <position position="147"/>
    </location>
</feature>
<dbReference type="EMBL" id="BART01032454">
    <property type="protein sequence ID" value="GAH11105.1"/>
    <property type="molecule type" value="Genomic_DNA"/>
</dbReference>
<name>X1DS83_9ZZZZ</name>
<evidence type="ECO:0000313" key="1">
    <source>
        <dbReference type="EMBL" id="GAH11105.1"/>
    </source>
</evidence>
<organism evidence="1">
    <name type="scientific">marine sediment metagenome</name>
    <dbReference type="NCBI Taxonomy" id="412755"/>
    <lineage>
        <taxon>unclassified sequences</taxon>
        <taxon>metagenomes</taxon>
        <taxon>ecological metagenomes</taxon>
    </lineage>
</organism>
<dbReference type="AlphaFoldDB" id="X1DS83"/>
<comment type="caution">
    <text evidence="1">The sequence shown here is derived from an EMBL/GenBank/DDBJ whole genome shotgun (WGS) entry which is preliminary data.</text>
</comment>